<gene>
    <name evidence="3" type="ORF">ACFOWZ_36935</name>
</gene>
<dbReference type="Proteomes" id="UP001595690">
    <property type="component" value="Unassembled WGS sequence"/>
</dbReference>
<dbReference type="EMBL" id="JBHRZI010000032">
    <property type="protein sequence ID" value="MFC3897094.1"/>
    <property type="molecule type" value="Genomic_DNA"/>
</dbReference>
<feature type="transmembrane region" description="Helical" evidence="1">
    <location>
        <begin position="79"/>
        <end position="102"/>
    </location>
</feature>
<keyword evidence="1" id="KW-0472">Membrane</keyword>
<feature type="domain" description="SGNH hydrolase-type esterase" evidence="2">
    <location>
        <begin position="144"/>
        <end position="370"/>
    </location>
</feature>
<dbReference type="PANTHER" id="PTHR37981:SF1">
    <property type="entry name" value="SGNH HYDROLASE-TYPE ESTERASE DOMAIN-CONTAINING PROTEIN"/>
    <property type="match status" value="1"/>
</dbReference>
<dbReference type="Gene3D" id="3.40.50.1110">
    <property type="entry name" value="SGNH hydrolase"/>
    <property type="match status" value="1"/>
</dbReference>
<name>A0ABV8C4V5_9PSEU</name>
<evidence type="ECO:0000259" key="2">
    <source>
        <dbReference type="Pfam" id="PF13472"/>
    </source>
</evidence>
<keyword evidence="1" id="KW-1133">Transmembrane helix</keyword>
<dbReference type="InterPro" id="IPR037460">
    <property type="entry name" value="SEST-like"/>
</dbReference>
<dbReference type="Pfam" id="PF13472">
    <property type="entry name" value="Lipase_GDSL_2"/>
    <property type="match status" value="1"/>
</dbReference>
<dbReference type="SUPFAM" id="SSF52266">
    <property type="entry name" value="SGNH hydrolase"/>
    <property type="match status" value="1"/>
</dbReference>
<dbReference type="InterPro" id="IPR013830">
    <property type="entry name" value="SGNH_hydro"/>
</dbReference>
<reference evidence="4" key="1">
    <citation type="journal article" date="2019" name="Int. J. Syst. Evol. Microbiol.">
        <title>The Global Catalogue of Microorganisms (GCM) 10K type strain sequencing project: providing services to taxonomists for standard genome sequencing and annotation.</title>
        <authorList>
            <consortium name="The Broad Institute Genomics Platform"/>
            <consortium name="The Broad Institute Genome Sequencing Center for Infectious Disease"/>
            <person name="Wu L."/>
            <person name="Ma J."/>
        </authorList>
    </citation>
    <scope>NUCLEOTIDE SEQUENCE [LARGE SCALE GENOMIC DNA]</scope>
    <source>
        <strain evidence="4">CGMCC 4.7405</strain>
    </source>
</reference>
<sequence>MHFDGPVRPRLALSRITLNSEIANFVASREAEDSVNALGRALAVGWKRYFLLQTLIAGVFALLLAGAVVGWMRLSRRRTVVVLLASLLCVEAVNVGAVMIGARTAQDRLREVDSLAALVGRTPLPGVPPAAEPELGAVDALVLGVSVATGAGLPAVAEPTAQARACGRSADAFAAKLAAVNRWRVVNLACGGATITAGVAGSQQLGDVVVPPQLAVAKKSERAQVVIVSIGANDVGWSSLLRLCAVTPSCDNNASTAYFQQQLAEFSLNYEQLLLRLRALPVHPQILINLYFDPFGGSQDCLAEHGLTPAMQKSLLALLHSLNEVLRRGAEAAGATPVRPDFTGHGLCDPQPYVQDVNAAAPFHPTAAGQLAIALADQQALQHELTVPPTTR</sequence>
<organism evidence="3 4">
    <name type="scientific">Lentzea rhizosphaerae</name>
    <dbReference type="NCBI Taxonomy" id="2041025"/>
    <lineage>
        <taxon>Bacteria</taxon>
        <taxon>Bacillati</taxon>
        <taxon>Actinomycetota</taxon>
        <taxon>Actinomycetes</taxon>
        <taxon>Pseudonocardiales</taxon>
        <taxon>Pseudonocardiaceae</taxon>
        <taxon>Lentzea</taxon>
    </lineage>
</organism>
<protein>
    <submittedName>
        <fullName evidence="3">GDSL-type esterase/lipase family protein</fullName>
    </submittedName>
</protein>
<dbReference type="InterPro" id="IPR036514">
    <property type="entry name" value="SGNH_hydro_sf"/>
</dbReference>
<evidence type="ECO:0000256" key="1">
    <source>
        <dbReference type="SAM" id="Phobius"/>
    </source>
</evidence>
<keyword evidence="1" id="KW-0812">Transmembrane</keyword>
<evidence type="ECO:0000313" key="4">
    <source>
        <dbReference type="Proteomes" id="UP001595690"/>
    </source>
</evidence>
<feature type="transmembrane region" description="Helical" evidence="1">
    <location>
        <begin position="50"/>
        <end position="72"/>
    </location>
</feature>
<dbReference type="RefSeq" id="WP_382378581.1">
    <property type="nucleotide sequence ID" value="NZ_JBHRZI010000032.1"/>
</dbReference>
<keyword evidence="4" id="KW-1185">Reference proteome</keyword>
<proteinExistence type="predicted"/>
<evidence type="ECO:0000313" key="3">
    <source>
        <dbReference type="EMBL" id="MFC3897094.1"/>
    </source>
</evidence>
<comment type="caution">
    <text evidence="3">The sequence shown here is derived from an EMBL/GenBank/DDBJ whole genome shotgun (WGS) entry which is preliminary data.</text>
</comment>
<accession>A0ABV8C4V5</accession>
<dbReference type="PANTHER" id="PTHR37981">
    <property type="entry name" value="LIPASE 2"/>
    <property type="match status" value="1"/>
</dbReference>